<dbReference type="InterPro" id="IPR050266">
    <property type="entry name" value="AB_hydrolase_sf"/>
</dbReference>
<keyword evidence="2" id="KW-0378">Hydrolase</keyword>
<keyword evidence="3" id="KW-1185">Reference proteome</keyword>
<dbReference type="PANTHER" id="PTHR43798">
    <property type="entry name" value="MONOACYLGLYCEROL LIPASE"/>
    <property type="match status" value="1"/>
</dbReference>
<dbReference type="EMBL" id="JAPNKA010000001">
    <property type="protein sequence ID" value="MCY1075906.1"/>
    <property type="molecule type" value="Genomic_DNA"/>
</dbReference>
<dbReference type="GO" id="GO:0016787">
    <property type="term" value="F:hydrolase activity"/>
    <property type="evidence" value="ECO:0007669"/>
    <property type="project" value="UniProtKB-KW"/>
</dbReference>
<evidence type="ECO:0000313" key="2">
    <source>
        <dbReference type="EMBL" id="MCY1075906.1"/>
    </source>
</evidence>
<organism evidence="2 3">
    <name type="scientific">Archangium lansingense</name>
    <dbReference type="NCBI Taxonomy" id="2995310"/>
    <lineage>
        <taxon>Bacteria</taxon>
        <taxon>Pseudomonadati</taxon>
        <taxon>Myxococcota</taxon>
        <taxon>Myxococcia</taxon>
        <taxon>Myxococcales</taxon>
        <taxon>Cystobacterineae</taxon>
        <taxon>Archangiaceae</taxon>
        <taxon>Archangium</taxon>
    </lineage>
</organism>
<dbReference type="RefSeq" id="WP_267534818.1">
    <property type="nucleotide sequence ID" value="NZ_JAPNKA010000001.1"/>
</dbReference>
<protein>
    <submittedName>
        <fullName evidence="2">Alpha/beta fold hydrolase</fullName>
    </submittedName>
</protein>
<name>A0ABT4A3H9_9BACT</name>
<dbReference type="InterPro" id="IPR029058">
    <property type="entry name" value="AB_hydrolase_fold"/>
</dbReference>
<dbReference type="Gene3D" id="3.40.50.1820">
    <property type="entry name" value="alpha/beta hydrolase"/>
    <property type="match status" value="1"/>
</dbReference>
<evidence type="ECO:0000313" key="3">
    <source>
        <dbReference type="Proteomes" id="UP001207654"/>
    </source>
</evidence>
<gene>
    <name evidence="2" type="ORF">OV287_15640</name>
</gene>
<dbReference type="SUPFAM" id="SSF53474">
    <property type="entry name" value="alpha/beta-Hydrolases"/>
    <property type="match status" value="1"/>
</dbReference>
<proteinExistence type="predicted"/>
<sequence>MKHLPKKREAVVEGQKLTYTMVGQGAPAIVLLNGAGGPLEGWYRLYPEIEKLGTVVAYDRPGVGGSPRPLEPQTGHTVVRTLWNLLRELGVKPPYVLVGHSFGGLHANLFARLYPNDVAGVVFLEAAAPDDIGMMKTHQSTAQRIVNGMLNLFSRPDPNDEVSNEQQTVTQLNAAAAFPNVPLCVISGGKTPPGWMSSPQALQLRAQHQDALARLSPRGHQIIASGSGHFPQMTEPGVVIQAIENVVKAARAESQSPSHQRTPASIG</sequence>
<dbReference type="Proteomes" id="UP001207654">
    <property type="component" value="Unassembled WGS sequence"/>
</dbReference>
<comment type="caution">
    <text evidence="2">The sequence shown here is derived from an EMBL/GenBank/DDBJ whole genome shotgun (WGS) entry which is preliminary data.</text>
</comment>
<dbReference type="InterPro" id="IPR000073">
    <property type="entry name" value="AB_hydrolase_1"/>
</dbReference>
<dbReference type="PANTHER" id="PTHR43798:SF5">
    <property type="entry name" value="MONOACYLGLYCEROL LIPASE ABHD6"/>
    <property type="match status" value="1"/>
</dbReference>
<accession>A0ABT4A3H9</accession>
<dbReference type="Pfam" id="PF00561">
    <property type="entry name" value="Abhydrolase_1"/>
    <property type="match status" value="1"/>
</dbReference>
<reference evidence="2 3" key="1">
    <citation type="submission" date="2022-11" db="EMBL/GenBank/DDBJ databases">
        <title>Minimal conservation of predation-associated metabolite biosynthetic gene clusters underscores biosynthetic potential of Myxococcota including descriptions for ten novel species: Archangium lansinium sp. nov., Myxococcus landrumus sp. nov., Nannocystis bai.</title>
        <authorList>
            <person name="Ahearne A."/>
            <person name="Stevens C."/>
            <person name="Phillips K."/>
        </authorList>
    </citation>
    <scope>NUCLEOTIDE SEQUENCE [LARGE SCALE GENOMIC DNA]</scope>
    <source>
        <strain evidence="2 3">MIWBW</strain>
    </source>
</reference>
<feature type="domain" description="AB hydrolase-1" evidence="1">
    <location>
        <begin position="27"/>
        <end position="176"/>
    </location>
</feature>
<evidence type="ECO:0000259" key="1">
    <source>
        <dbReference type="Pfam" id="PF00561"/>
    </source>
</evidence>